<name>A0A9X3AQU9_9GAMM</name>
<dbReference type="GO" id="GO:0006260">
    <property type="term" value="P:DNA replication"/>
    <property type="evidence" value="ECO:0007669"/>
    <property type="project" value="InterPro"/>
</dbReference>
<dbReference type="RefSeq" id="WP_261299644.1">
    <property type="nucleotide sequence ID" value="NZ_JAMTCD010000027.1"/>
</dbReference>
<dbReference type="Proteomes" id="UP001155546">
    <property type="component" value="Unassembled WGS sequence"/>
</dbReference>
<dbReference type="AlphaFoldDB" id="A0A9X3AQU9"/>
<organism evidence="1 2">
    <name type="scientific">Shewanella holmiensis</name>
    <dbReference type="NCBI Taxonomy" id="2952222"/>
    <lineage>
        <taxon>Bacteria</taxon>
        <taxon>Pseudomonadati</taxon>
        <taxon>Pseudomonadota</taxon>
        <taxon>Gammaproteobacteria</taxon>
        <taxon>Alteromonadales</taxon>
        <taxon>Shewanellaceae</taxon>
        <taxon>Shewanella</taxon>
    </lineage>
</organism>
<dbReference type="EMBL" id="JAMTCD010000027">
    <property type="protein sequence ID" value="MCT7943307.1"/>
    <property type="molecule type" value="Genomic_DNA"/>
</dbReference>
<dbReference type="Pfam" id="PF03603">
    <property type="entry name" value="DNA_III_psi"/>
    <property type="match status" value="1"/>
</dbReference>
<gene>
    <name evidence="1" type="ORF">NE535_16180</name>
</gene>
<dbReference type="SUPFAM" id="SSF102220">
    <property type="entry name" value="DNA polymerase III psi subunit"/>
    <property type="match status" value="1"/>
</dbReference>
<dbReference type="InterPro" id="IPR004615">
    <property type="entry name" value="DNA_pol_III_psi"/>
</dbReference>
<comment type="caution">
    <text evidence="1">The sequence shown here is derived from an EMBL/GenBank/DDBJ whole genome shotgun (WGS) entry which is preliminary data.</text>
</comment>
<proteinExistence type="predicted"/>
<dbReference type="GO" id="GO:0008408">
    <property type="term" value="F:3'-5' exonuclease activity"/>
    <property type="evidence" value="ECO:0007669"/>
    <property type="project" value="InterPro"/>
</dbReference>
<evidence type="ECO:0000313" key="2">
    <source>
        <dbReference type="Proteomes" id="UP001155546"/>
    </source>
</evidence>
<protein>
    <submittedName>
        <fullName evidence="1">DNA polymerase III subunit psi</fullName>
    </submittedName>
</protein>
<sequence length="116" mass="13495">MEKSAFLDAMNITRWRSADKPGKPFLVLHDIDADLSAQSFIEQVLGLVNVTLDECDFDCEIHKGPQVVWDMRKTKRRPRVAWLVTAPLNDVMQNGDEKRQLWQQICQLLNTRQSER</sequence>
<evidence type="ECO:0000313" key="1">
    <source>
        <dbReference type="EMBL" id="MCT7943307.1"/>
    </source>
</evidence>
<dbReference type="Gene3D" id="3.40.50.10220">
    <property type="entry name" value="DNA polymerase III, psi subunit"/>
    <property type="match status" value="1"/>
</dbReference>
<dbReference type="InterPro" id="IPR036654">
    <property type="entry name" value="DNA_pol_III_psi_sf"/>
</dbReference>
<dbReference type="GO" id="GO:0003887">
    <property type="term" value="F:DNA-directed DNA polymerase activity"/>
    <property type="evidence" value="ECO:0007669"/>
    <property type="project" value="InterPro"/>
</dbReference>
<accession>A0A9X3AQU9</accession>
<keyword evidence="2" id="KW-1185">Reference proteome</keyword>
<reference evidence="1" key="1">
    <citation type="journal article" date="2023" name="Int. J. Syst. Evol. Microbiol.">
        <title>&lt;i&gt;Shewanella septentrionalis&lt;/i&gt; sp. nov. and &lt;i&gt;Shewanella holmiensis&lt;/i&gt; sp. nov., isolated from Baltic Sea water and sediments.</title>
        <authorList>
            <person name="Martin-Rodriguez A.J."/>
            <person name="Thorell K."/>
            <person name="Joffre E."/>
            <person name="Jensie-Markopoulos S."/>
            <person name="Moore E.R.B."/>
            <person name="Sjoling A."/>
        </authorList>
    </citation>
    <scope>NUCLEOTIDE SEQUENCE</scope>
    <source>
        <strain evidence="1">SP1S2-7</strain>
    </source>
</reference>